<evidence type="ECO:0000256" key="4">
    <source>
        <dbReference type="ARBA" id="ARBA00022741"/>
    </source>
</evidence>
<dbReference type="CDD" id="cd07852">
    <property type="entry name" value="STKc_MAPK15-like"/>
    <property type="match status" value="1"/>
</dbReference>
<evidence type="ECO:0000256" key="9">
    <source>
        <dbReference type="PROSITE-ProRule" id="PRU10141"/>
    </source>
</evidence>
<dbReference type="PROSITE" id="PS00107">
    <property type="entry name" value="PROTEIN_KINASE_ATP"/>
    <property type="match status" value="1"/>
</dbReference>
<dbReference type="FunFam" id="3.30.200.20:FF:000166">
    <property type="entry name" value="Mitogen-activated protein kinase"/>
    <property type="match status" value="1"/>
</dbReference>
<feature type="region of interest" description="Disordered" evidence="12">
    <location>
        <begin position="350"/>
        <end position="390"/>
    </location>
</feature>
<keyword evidence="3 11" id="KW-0808">Transferase</keyword>
<dbReference type="GO" id="GO:0005524">
    <property type="term" value="F:ATP binding"/>
    <property type="evidence" value="ECO:0007669"/>
    <property type="project" value="UniProtKB-UniRule"/>
</dbReference>
<feature type="binding site" evidence="9">
    <location>
        <position position="42"/>
    </location>
    <ligand>
        <name>ATP</name>
        <dbReference type="ChEBI" id="CHEBI:30616"/>
    </ligand>
</feature>
<dbReference type="GO" id="GO:0004707">
    <property type="term" value="F:MAP kinase activity"/>
    <property type="evidence" value="ECO:0007669"/>
    <property type="project" value="UniProtKB-EC"/>
</dbReference>
<dbReference type="InterPro" id="IPR000719">
    <property type="entry name" value="Prot_kinase_dom"/>
</dbReference>
<evidence type="ECO:0000256" key="6">
    <source>
        <dbReference type="ARBA" id="ARBA00022840"/>
    </source>
</evidence>
<evidence type="ECO:0000256" key="11">
    <source>
        <dbReference type="RuleBase" id="RU361165"/>
    </source>
</evidence>
<evidence type="ECO:0000256" key="2">
    <source>
        <dbReference type="ARBA" id="ARBA00022527"/>
    </source>
</evidence>
<protein>
    <recommendedName>
        <fullName evidence="1 11">Mitogen-activated protein kinase</fullName>
        <ecNumber evidence="1 11">2.7.11.24</ecNumber>
    </recommendedName>
</protein>
<dbReference type="PANTHER" id="PTHR24055">
    <property type="entry name" value="MITOGEN-ACTIVATED PROTEIN KINASE"/>
    <property type="match status" value="1"/>
</dbReference>
<sequence>MSDDIDKHVRRRFDIQQRLGKGAYGIVWQAKEKRSGTVVALKKCFDAFRNATDAQRTYREIMYLQKLSGHDNIIRLQHVIRAENDRDIYLTFDHMETDLHAVIRANILEEIHKKYIIYQLLKSLKFMHSGELLHRDIKPSNLLLNSDCHVKLCDFGLCRSVAETLQNSGPNPVLTDYVATRWYRAPEILLGSTHYTKGVDMWAVGCILGEMLLGKPLFPGTSTMNQLEKIIEVTGEPHPDAVENMKSPFAATMLQSLAKQRSINLQDMLADVPQHVGPEAHKLLESCLNFNPSMRCTAEEALAHPYVSEFHNQDDEPIYPYGPIFITIDDNTKLHAADYRDRLYREISKRKKELRRRAERGSEKGASSESGGGAATAPKGGAESRQSPTF</sequence>
<reference evidence="14" key="1">
    <citation type="submission" date="2021-01" db="EMBL/GenBank/DDBJ databases">
        <authorList>
            <person name="Corre E."/>
            <person name="Pelletier E."/>
            <person name="Niang G."/>
            <person name="Scheremetjew M."/>
            <person name="Finn R."/>
            <person name="Kale V."/>
            <person name="Holt S."/>
            <person name="Cochrane G."/>
            <person name="Meng A."/>
            <person name="Brown T."/>
            <person name="Cohen L."/>
        </authorList>
    </citation>
    <scope>NUCLEOTIDE SEQUENCE</scope>
    <source>
        <strain evidence="14">RCC1693</strain>
    </source>
</reference>
<dbReference type="PROSITE" id="PS50011">
    <property type="entry name" value="PROTEIN_KINASE_DOM"/>
    <property type="match status" value="1"/>
</dbReference>
<proteinExistence type="inferred from homology"/>
<keyword evidence="4 9" id="KW-0547">Nucleotide-binding</keyword>
<evidence type="ECO:0000256" key="5">
    <source>
        <dbReference type="ARBA" id="ARBA00022777"/>
    </source>
</evidence>
<dbReference type="AlphaFoldDB" id="A0A7S2CJN2"/>
<dbReference type="Gene3D" id="3.30.200.20">
    <property type="entry name" value="Phosphorylase Kinase, domain 1"/>
    <property type="match status" value="1"/>
</dbReference>
<evidence type="ECO:0000259" key="13">
    <source>
        <dbReference type="PROSITE" id="PS50011"/>
    </source>
</evidence>
<keyword evidence="11" id="KW-0460">Magnesium</keyword>
<evidence type="ECO:0000256" key="7">
    <source>
        <dbReference type="ARBA" id="ARBA00047592"/>
    </source>
</evidence>
<dbReference type="Gene3D" id="1.10.510.10">
    <property type="entry name" value="Transferase(Phosphotransferase) domain 1"/>
    <property type="match status" value="1"/>
</dbReference>
<dbReference type="SUPFAM" id="SSF56112">
    <property type="entry name" value="Protein kinase-like (PK-like)"/>
    <property type="match status" value="1"/>
</dbReference>
<dbReference type="InterPro" id="IPR003527">
    <property type="entry name" value="MAP_kinase_CS"/>
</dbReference>
<evidence type="ECO:0000256" key="3">
    <source>
        <dbReference type="ARBA" id="ARBA00022679"/>
    </source>
</evidence>
<evidence type="ECO:0000313" key="14">
    <source>
        <dbReference type="EMBL" id="CAD9427894.1"/>
    </source>
</evidence>
<evidence type="ECO:0000256" key="1">
    <source>
        <dbReference type="ARBA" id="ARBA00012411"/>
    </source>
</evidence>
<comment type="activity regulation">
    <text evidence="11">Activated by threonine and tyrosine phosphorylation.</text>
</comment>
<comment type="similarity">
    <text evidence="11">Belongs to the protein kinase superfamily. Ser/Thr protein kinase family. MAP kinase subfamily.</text>
</comment>
<feature type="domain" description="Protein kinase" evidence="13">
    <location>
        <begin position="13"/>
        <end position="307"/>
    </location>
</feature>
<dbReference type="PROSITE" id="PS00108">
    <property type="entry name" value="PROTEIN_KINASE_ST"/>
    <property type="match status" value="1"/>
</dbReference>
<dbReference type="PROSITE" id="PS01351">
    <property type="entry name" value="MAPK"/>
    <property type="match status" value="1"/>
</dbReference>
<accession>A0A7S2CJN2</accession>
<dbReference type="InterPro" id="IPR050117">
    <property type="entry name" value="MAPK"/>
</dbReference>
<keyword evidence="5 11" id="KW-0418">Kinase</keyword>
<keyword evidence="6 9" id="KW-0067">ATP-binding</keyword>
<dbReference type="FunFam" id="1.10.510.10:FF:000238">
    <property type="entry name" value="Mitogen-activated protein kinase"/>
    <property type="match status" value="1"/>
</dbReference>
<comment type="catalytic activity">
    <reaction evidence="8">
        <text>L-seryl-[protein] + ATP = O-phospho-L-seryl-[protein] + ADP + H(+)</text>
        <dbReference type="Rhea" id="RHEA:17989"/>
        <dbReference type="Rhea" id="RHEA-COMP:9863"/>
        <dbReference type="Rhea" id="RHEA-COMP:11604"/>
        <dbReference type="ChEBI" id="CHEBI:15378"/>
        <dbReference type="ChEBI" id="CHEBI:29999"/>
        <dbReference type="ChEBI" id="CHEBI:30616"/>
        <dbReference type="ChEBI" id="CHEBI:83421"/>
        <dbReference type="ChEBI" id="CHEBI:456216"/>
        <dbReference type="EC" id="2.7.11.24"/>
    </reaction>
</comment>
<dbReference type="EC" id="2.7.11.24" evidence="1 11"/>
<evidence type="ECO:0000256" key="8">
    <source>
        <dbReference type="ARBA" id="ARBA00048312"/>
    </source>
</evidence>
<dbReference type="InterPro" id="IPR011009">
    <property type="entry name" value="Kinase-like_dom_sf"/>
</dbReference>
<dbReference type="SMART" id="SM00220">
    <property type="entry name" value="S_TKc"/>
    <property type="match status" value="1"/>
</dbReference>
<name>A0A7S2CJN2_9STRA</name>
<dbReference type="Pfam" id="PF00069">
    <property type="entry name" value="Pkinase"/>
    <property type="match status" value="1"/>
</dbReference>
<gene>
    <name evidence="14" type="ORF">FPAR1323_LOCUS11643</name>
</gene>
<evidence type="ECO:0000256" key="12">
    <source>
        <dbReference type="SAM" id="MobiDB-lite"/>
    </source>
</evidence>
<feature type="compositionally biased region" description="Low complexity" evidence="12">
    <location>
        <begin position="364"/>
        <end position="381"/>
    </location>
</feature>
<evidence type="ECO:0000256" key="10">
    <source>
        <dbReference type="RuleBase" id="RU000304"/>
    </source>
</evidence>
<comment type="catalytic activity">
    <reaction evidence="7 11">
        <text>L-threonyl-[protein] + ATP = O-phospho-L-threonyl-[protein] + ADP + H(+)</text>
        <dbReference type="Rhea" id="RHEA:46608"/>
        <dbReference type="Rhea" id="RHEA-COMP:11060"/>
        <dbReference type="Rhea" id="RHEA-COMP:11605"/>
        <dbReference type="ChEBI" id="CHEBI:15378"/>
        <dbReference type="ChEBI" id="CHEBI:30013"/>
        <dbReference type="ChEBI" id="CHEBI:30616"/>
        <dbReference type="ChEBI" id="CHEBI:61977"/>
        <dbReference type="ChEBI" id="CHEBI:456216"/>
        <dbReference type="EC" id="2.7.11.24"/>
    </reaction>
</comment>
<organism evidence="14">
    <name type="scientific">Florenciella parvula</name>
    <dbReference type="NCBI Taxonomy" id="236787"/>
    <lineage>
        <taxon>Eukaryota</taxon>
        <taxon>Sar</taxon>
        <taxon>Stramenopiles</taxon>
        <taxon>Ochrophyta</taxon>
        <taxon>Dictyochophyceae</taxon>
        <taxon>Florenciellales</taxon>
        <taxon>Florenciella</taxon>
    </lineage>
</organism>
<dbReference type="InterPro" id="IPR008271">
    <property type="entry name" value="Ser/Thr_kinase_AS"/>
</dbReference>
<dbReference type="InterPro" id="IPR017441">
    <property type="entry name" value="Protein_kinase_ATP_BS"/>
</dbReference>
<dbReference type="EMBL" id="HBGT01022143">
    <property type="protein sequence ID" value="CAD9427894.1"/>
    <property type="molecule type" value="Transcribed_RNA"/>
</dbReference>
<keyword evidence="2 10" id="KW-0723">Serine/threonine-protein kinase</keyword>
<comment type="cofactor">
    <cofactor evidence="11">
        <name>Mg(2+)</name>
        <dbReference type="ChEBI" id="CHEBI:18420"/>
    </cofactor>
</comment>